<dbReference type="SUPFAM" id="SSF52540">
    <property type="entry name" value="P-loop containing nucleoside triphosphate hydrolases"/>
    <property type="match status" value="1"/>
</dbReference>
<dbReference type="Gene3D" id="1.10.10.10">
    <property type="entry name" value="Winged helix-like DNA-binding domain superfamily/Winged helix DNA-binding domain"/>
    <property type="match status" value="1"/>
</dbReference>
<dbReference type="PROSITE" id="PS51755">
    <property type="entry name" value="OMPR_PHOB"/>
    <property type="match status" value="1"/>
</dbReference>
<dbReference type="InterPro" id="IPR016032">
    <property type="entry name" value="Sig_transdc_resp-reg_C-effctor"/>
</dbReference>
<evidence type="ECO:0000256" key="4">
    <source>
        <dbReference type="ARBA" id="ARBA00023163"/>
    </source>
</evidence>
<dbReference type="SMART" id="SM01043">
    <property type="entry name" value="BTAD"/>
    <property type="match status" value="1"/>
</dbReference>
<dbReference type="GO" id="GO:0006355">
    <property type="term" value="P:regulation of DNA-templated transcription"/>
    <property type="evidence" value="ECO:0007669"/>
    <property type="project" value="InterPro"/>
</dbReference>
<dbReference type="GO" id="GO:0000160">
    <property type="term" value="P:phosphorelay signal transduction system"/>
    <property type="evidence" value="ECO:0007669"/>
    <property type="project" value="InterPro"/>
</dbReference>
<keyword evidence="3 5" id="KW-0238">DNA-binding</keyword>
<dbReference type="AlphaFoldDB" id="A0A919TYT8"/>
<organism evidence="7 8">
    <name type="scientific">Paractinoplanes tereljensis</name>
    <dbReference type="NCBI Taxonomy" id="571912"/>
    <lineage>
        <taxon>Bacteria</taxon>
        <taxon>Bacillati</taxon>
        <taxon>Actinomycetota</taxon>
        <taxon>Actinomycetes</taxon>
        <taxon>Micromonosporales</taxon>
        <taxon>Micromonosporaceae</taxon>
        <taxon>Paractinoplanes</taxon>
    </lineage>
</organism>
<dbReference type="SUPFAM" id="SSF48452">
    <property type="entry name" value="TPR-like"/>
    <property type="match status" value="1"/>
</dbReference>
<dbReference type="PRINTS" id="PR00364">
    <property type="entry name" value="DISEASERSIST"/>
</dbReference>
<dbReference type="EMBL" id="BOMY01000053">
    <property type="protein sequence ID" value="GIF25610.1"/>
    <property type="molecule type" value="Genomic_DNA"/>
</dbReference>
<dbReference type="InterPro" id="IPR027417">
    <property type="entry name" value="P-loop_NTPase"/>
</dbReference>
<evidence type="ECO:0000256" key="2">
    <source>
        <dbReference type="ARBA" id="ARBA00023015"/>
    </source>
</evidence>
<evidence type="ECO:0000256" key="3">
    <source>
        <dbReference type="ARBA" id="ARBA00023125"/>
    </source>
</evidence>
<dbReference type="Pfam" id="PF03704">
    <property type="entry name" value="BTAD"/>
    <property type="match status" value="1"/>
</dbReference>
<keyword evidence="8" id="KW-1185">Reference proteome</keyword>
<dbReference type="GO" id="GO:0003677">
    <property type="term" value="F:DNA binding"/>
    <property type="evidence" value="ECO:0007669"/>
    <property type="project" value="UniProtKB-UniRule"/>
</dbReference>
<dbReference type="InterPro" id="IPR005158">
    <property type="entry name" value="BTAD"/>
</dbReference>
<reference evidence="7" key="1">
    <citation type="submission" date="2021-01" db="EMBL/GenBank/DDBJ databases">
        <title>Whole genome shotgun sequence of Actinoplanes tereljensis NBRC 105297.</title>
        <authorList>
            <person name="Komaki H."/>
            <person name="Tamura T."/>
        </authorList>
    </citation>
    <scope>NUCLEOTIDE SEQUENCE</scope>
    <source>
        <strain evidence="7">NBRC 105297</strain>
    </source>
</reference>
<dbReference type="Gene3D" id="1.25.40.10">
    <property type="entry name" value="Tetratricopeptide repeat domain"/>
    <property type="match status" value="1"/>
</dbReference>
<dbReference type="InterPro" id="IPR036388">
    <property type="entry name" value="WH-like_DNA-bd_sf"/>
</dbReference>
<accession>A0A919TYT8</accession>
<gene>
    <name evidence="7" type="ORF">Ate02nite_83400</name>
</gene>
<dbReference type="InterPro" id="IPR011990">
    <property type="entry name" value="TPR-like_helical_dom_sf"/>
</dbReference>
<feature type="DNA-binding region" description="OmpR/PhoB-type" evidence="5">
    <location>
        <begin position="4"/>
        <end position="110"/>
    </location>
</feature>
<dbReference type="SMART" id="SM00862">
    <property type="entry name" value="Trans_reg_C"/>
    <property type="match status" value="1"/>
</dbReference>
<evidence type="ECO:0000313" key="7">
    <source>
        <dbReference type="EMBL" id="GIF25610.1"/>
    </source>
</evidence>
<keyword evidence="4" id="KW-0804">Transcription</keyword>
<evidence type="ECO:0000256" key="5">
    <source>
        <dbReference type="PROSITE-ProRule" id="PRU01091"/>
    </source>
</evidence>
<proteinExistence type="inferred from homology"/>
<dbReference type="Proteomes" id="UP000623608">
    <property type="component" value="Unassembled WGS sequence"/>
</dbReference>
<protein>
    <recommendedName>
        <fullName evidence="6">OmpR/PhoB-type domain-containing protein</fullName>
    </recommendedName>
</protein>
<name>A0A919TYT8_9ACTN</name>
<keyword evidence="2" id="KW-0805">Transcription regulation</keyword>
<dbReference type="CDD" id="cd15831">
    <property type="entry name" value="BTAD"/>
    <property type="match status" value="1"/>
</dbReference>
<sequence>MIKEATLEPGATNVALAVLGPVRAWRGGTELQVGGPQRRAGLALLLAGDGEPVHLDVFFEALWRGDPPASAANVVHRLISALRHALEPSKVAREAGSLIARVPGGYRLATTPETLDLTWFRASVRRARILAVAGEQGRAIDAYAKGLHLWQGPAAAGLDPGVRAHPQIAALDREWAEVARVAADLALSAGRAERVLPVVARAAHAHPLDESLQARHVLLLSASGRRAAALDTYAEVRRRLADELGLDPGEELRAAQREVLIAASAPPPRKRTPAQIPAALPGFTGRAVELAAIGEAAEPGGSMPVIAVSGMAGAGKTALAVQWAHTAADTYPDGQLYADLRGFGPAEPLPPADALRDFLSALGVREPEMPAGLDGRATLFRSLLSGRRVLVLLDNARDAAQVRPLLPGSPGCLALVTSRNPMTALVAAAGARVVRLDPMTAGDARDLLTARIGKARVDGEPTAARELVHACGRLPLALAITAARAAVHRSMRLAELAADVTGHGLDAFTEAGEDLRTVFSWSYRTLPAPSARLFRLLAPHRGAEITVPLAASAAGVTEREARTLLRDLTGAHLLSERQPGRYTMHPLLRLYGAELEPSRDDLVAAVGPPGLVDPGRFGGLGPLG</sequence>
<comment type="similarity">
    <text evidence="1">Belongs to the AfsR/DnrI/RedD regulatory family.</text>
</comment>
<evidence type="ECO:0000313" key="8">
    <source>
        <dbReference type="Proteomes" id="UP000623608"/>
    </source>
</evidence>
<feature type="domain" description="OmpR/PhoB-type" evidence="6">
    <location>
        <begin position="4"/>
        <end position="110"/>
    </location>
</feature>
<dbReference type="PANTHER" id="PTHR35807">
    <property type="entry name" value="TRANSCRIPTIONAL REGULATOR REDD-RELATED"/>
    <property type="match status" value="1"/>
</dbReference>
<dbReference type="SUPFAM" id="SSF46894">
    <property type="entry name" value="C-terminal effector domain of the bipartite response regulators"/>
    <property type="match status" value="1"/>
</dbReference>
<dbReference type="InterPro" id="IPR001867">
    <property type="entry name" value="OmpR/PhoB-type_DNA-bd"/>
</dbReference>
<dbReference type="InterPro" id="IPR051677">
    <property type="entry name" value="AfsR-DnrI-RedD_regulator"/>
</dbReference>
<comment type="caution">
    <text evidence="7">The sequence shown here is derived from an EMBL/GenBank/DDBJ whole genome shotgun (WGS) entry which is preliminary data.</text>
</comment>
<evidence type="ECO:0000259" key="6">
    <source>
        <dbReference type="PROSITE" id="PS51755"/>
    </source>
</evidence>
<evidence type="ECO:0000256" key="1">
    <source>
        <dbReference type="ARBA" id="ARBA00005820"/>
    </source>
</evidence>
<dbReference type="PANTHER" id="PTHR35807:SF1">
    <property type="entry name" value="TRANSCRIPTIONAL REGULATOR REDD"/>
    <property type="match status" value="1"/>
</dbReference>